<gene>
    <name evidence="2" type="ORF">H4R20_000795</name>
</gene>
<proteinExistence type="predicted"/>
<keyword evidence="3" id="KW-1185">Reference proteome</keyword>
<sequence>MRLDERVASGAEIRGYPSPLPPTSGSVPLSPWHPGQVTHVVPHGLYATLMPVPGSRTTEGYGDAYFHGTPSYAHLEEVPSMYPRSAFRRQNEMNYEYGHAGYVHLATIRSMETCLDNRRVDFAHPLPECTEYELWNDNCDGCHHYHSHGQTAEEECGTRAHPLTQSQYPDRYGEDDDGGYIQAPCSRPYQDATHDPYGSYDEEAHLQWARPLQEPQSSGRSNPPCNPGPTTM</sequence>
<evidence type="ECO:0000313" key="2">
    <source>
        <dbReference type="EMBL" id="KAJ2808590.1"/>
    </source>
</evidence>
<feature type="region of interest" description="Disordered" evidence="1">
    <location>
        <begin position="1"/>
        <end position="24"/>
    </location>
</feature>
<dbReference type="EMBL" id="JANBUO010000037">
    <property type="protein sequence ID" value="KAJ2808590.1"/>
    <property type="molecule type" value="Genomic_DNA"/>
</dbReference>
<dbReference type="AlphaFoldDB" id="A0A9W8I733"/>
<evidence type="ECO:0000256" key="1">
    <source>
        <dbReference type="SAM" id="MobiDB-lite"/>
    </source>
</evidence>
<accession>A0A9W8I733</accession>
<protein>
    <submittedName>
        <fullName evidence="2">Uncharacterized protein</fullName>
    </submittedName>
</protein>
<feature type="compositionally biased region" description="Polar residues" evidence="1">
    <location>
        <begin position="214"/>
        <end position="232"/>
    </location>
</feature>
<feature type="region of interest" description="Disordered" evidence="1">
    <location>
        <begin position="153"/>
        <end position="232"/>
    </location>
</feature>
<evidence type="ECO:0000313" key="3">
    <source>
        <dbReference type="Proteomes" id="UP001140094"/>
    </source>
</evidence>
<name>A0A9W8I733_9FUNG</name>
<dbReference type="Proteomes" id="UP001140094">
    <property type="component" value="Unassembled WGS sequence"/>
</dbReference>
<comment type="caution">
    <text evidence="2">The sequence shown here is derived from an EMBL/GenBank/DDBJ whole genome shotgun (WGS) entry which is preliminary data.</text>
</comment>
<reference evidence="2" key="1">
    <citation type="submission" date="2022-07" db="EMBL/GenBank/DDBJ databases">
        <title>Phylogenomic reconstructions and comparative analyses of Kickxellomycotina fungi.</title>
        <authorList>
            <person name="Reynolds N.K."/>
            <person name="Stajich J.E."/>
            <person name="Barry K."/>
            <person name="Grigoriev I.V."/>
            <person name="Crous P."/>
            <person name="Smith M.E."/>
        </authorList>
    </citation>
    <scope>NUCLEOTIDE SEQUENCE</scope>
    <source>
        <strain evidence="2">NRRL 1565</strain>
    </source>
</reference>
<organism evidence="2 3">
    <name type="scientific">Coemansia guatemalensis</name>
    <dbReference type="NCBI Taxonomy" id="2761395"/>
    <lineage>
        <taxon>Eukaryota</taxon>
        <taxon>Fungi</taxon>
        <taxon>Fungi incertae sedis</taxon>
        <taxon>Zoopagomycota</taxon>
        <taxon>Kickxellomycotina</taxon>
        <taxon>Kickxellomycetes</taxon>
        <taxon>Kickxellales</taxon>
        <taxon>Kickxellaceae</taxon>
        <taxon>Coemansia</taxon>
    </lineage>
</organism>